<dbReference type="Gene3D" id="1.10.287.950">
    <property type="entry name" value="Methyl-accepting chemotaxis protein"/>
    <property type="match status" value="1"/>
</dbReference>
<dbReference type="SMART" id="SM00304">
    <property type="entry name" value="HAMP"/>
    <property type="match status" value="1"/>
</dbReference>
<dbReference type="Pfam" id="PF00015">
    <property type="entry name" value="MCPsignal"/>
    <property type="match status" value="1"/>
</dbReference>
<sequence>MDNITIKTKLMLVSLLVSLALLLVAIDSFISTKQELMDAKKTMLTTQIDTVSSLLSYYQNEVSEGRMSLEKAQDTAKEHIKSLRYNEKEYFFILNDKVQGIMHPIKPELDNTDLSYMKDPEGKHLFVEFAKVAKEEKAGYVTYMWPKPDSETPLPKLTYVRVFPAWGWIVGSGVYVDDVDNEFLNVVIKKGIGILLLIVIVVAFLIGIQRSIGNKLSMMESMAEELASGNGDLTKRLAISGADEPAQAAGSINSFIATIQTMVQNAKQASNENASVATELSQTSIAIGRRMEDGASQMDAIYRSTEQIIAHLALAKRDNEVTCKEVVEASEMLRISRDELMSMIEMIHHSVEVEAAFAVKIHELTNNARQIREVLSVIGDIADQTNLLALNAAIEAARAGEHGRGFAVVADEVRKLAERTQGSLTQTDVTISLIVSAIEEASVQMEQNAKSIEKLGEKSQLVGERIEQTSGVVNQTSVAIKKLVVDADSNTKEVEGISQRLAAMNDLSRANARSVEEIATTAEHLFNVADGLNQNIGRFHA</sequence>
<dbReference type="SMART" id="SM00283">
    <property type="entry name" value="MA"/>
    <property type="match status" value="1"/>
</dbReference>
<gene>
    <name evidence="12" type="ORF">CFH83_09780</name>
</gene>
<feature type="domain" description="HAMP" evidence="11">
    <location>
        <begin position="210"/>
        <end position="264"/>
    </location>
</feature>
<dbReference type="GO" id="GO:0006935">
    <property type="term" value="P:chemotaxis"/>
    <property type="evidence" value="ECO:0007669"/>
    <property type="project" value="InterPro"/>
</dbReference>
<keyword evidence="2" id="KW-1003">Cell membrane</keyword>
<dbReference type="InterPro" id="IPR004089">
    <property type="entry name" value="MCPsignal_dom"/>
</dbReference>
<evidence type="ECO:0000313" key="13">
    <source>
        <dbReference type="Proteomes" id="UP000228859"/>
    </source>
</evidence>
<keyword evidence="6 8" id="KW-0807">Transducer</keyword>
<organism evidence="12 13">
    <name type="scientific">Sulfuricurvum kujiense</name>
    <dbReference type="NCBI Taxonomy" id="148813"/>
    <lineage>
        <taxon>Bacteria</taxon>
        <taxon>Pseudomonadati</taxon>
        <taxon>Campylobacterota</taxon>
        <taxon>Epsilonproteobacteria</taxon>
        <taxon>Campylobacterales</taxon>
        <taxon>Sulfurimonadaceae</taxon>
        <taxon>Sulfuricurvum</taxon>
    </lineage>
</organism>
<evidence type="ECO:0000256" key="6">
    <source>
        <dbReference type="ARBA" id="ARBA00023224"/>
    </source>
</evidence>
<dbReference type="GO" id="GO:0007165">
    <property type="term" value="P:signal transduction"/>
    <property type="evidence" value="ECO:0007669"/>
    <property type="project" value="UniProtKB-KW"/>
</dbReference>
<evidence type="ECO:0000256" key="4">
    <source>
        <dbReference type="ARBA" id="ARBA00022989"/>
    </source>
</evidence>
<evidence type="ECO:0000256" key="3">
    <source>
        <dbReference type="ARBA" id="ARBA00022692"/>
    </source>
</evidence>
<proteinExistence type="inferred from homology"/>
<evidence type="ECO:0008006" key="14">
    <source>
        <dbReference type="Google" id="ProtNLM"/>
    </source>
</evidence>
<comment type="subcellular location">
    <subcellularLocation>
        <location evidence="1">Cell membrane</location>
        <topology evidence="1">Multi-pass membrane protein</topology>
    </subcellularLocation>
</comment>
<evidence type="ECO:0000256" key="5">
    <source>
        <dbReference type="ARBA" id="ARBA00023136"/>
    </source>
</evidence>
<dbReference type="InterPro" id="IPR003660">
    <property type="entry name" value="HAMP_dom"/>
</dbReference>
<evidence type="ECO:0000256" key="1">
    <source>
        <dbReference type="ARBA" id="ARBA00004651"/>
    </source>
</evidence>
<dbReference type="PRINTS" id="PR00260">
    <property type="entry name" value="CHEMTRNSDUCR"/>
</dbReference>
<dbReference type="EMBL" id="DLUI01000141">
    <property type="protein sequence ID" value="DAB37715.1"/>
    <property type="molecule type" value="Genomic_DNA"/>
</dbReference>
<feature type="transmembrane region" description="Helical" evidence="9">
    <location>
        <begin position="191"/>
        <end position="208"/>
    </location>
</feature>
<dbReference type="Proteomes" id="UP000228859">
    <property type="component" value="Unassembled WGS sequence"/>
</dbReference>
<dbReference type="PROSITE" id="PS50885">
    <property type="entry name" value="HAMP"/>
    <property type="match status" value="1"/>
</dbReference>
<dbReference type="InterPro" id="IPR004090">
    <property type="entry name" value="Chemotax_Me-accpt_rcpt"/>
</dbReference>
<accession>A0A2D3WCT8</accession>
<feature type="domain" description="Methyl-accepting transducer" evidence="10">
    <location>
        <begin position="269"/>
        <end position="526"/>
    </location>
</feature>
<evidence type="ECO:0000256" key="8">
    <source>
        <dbReference type="PROSITE-ProRule" id="PRU00284"/>
    </source>
</evidence>
<evidence type="ECO:0000256" key="7">
    <source>
        <dbReference type="ARBA" id="ARBA00029447"/>
    </source>
</evidence>
<comment type="similarity">
    <text evidence="7">Belongs to the methyl-accepting chemotaxis (MCP) protein family.</text>
</comment>
<dbReference type="SUPFAM" id="SSF58104">
    <property type="entry name" value="Methyl-accepting chemotaxis protein (MCP) signaling domain"/>
    <property type="match status" value="1"/>
</dbReference>
<dbReference type="PROSITE" id="PS50111">
    <property type="entry name" value="CHEMOTAXIS_TRANSDUC_2"/>
    <property type="match status" value="1"/>
</dbReference>
<keyword evidence="5 9" id="KW-0472">Membrane</keyword>
<evidence type="ECO:0000313" key="12">
    <source>
        <dbReference type="EMBL" id="DAB37715.1"/>
    </source>
</evidence>
<dbReference type="AlphaFoldDB" id="A0A2D3WCT8"/>
<evidence type="ECO:0000259" key="10">
    <source>
        <dbReference type="PROSITE" id="PS50111"/>
    </source>
</evidence>
<keyword evidence="3 9" id="KW-0812">Transmembrane</keyword>
<dbReference type="InterPro" id="IPR033480">
    <property type="entry name" value="sCache_2"/>
</dbReference>
<dbReference type="Gene3D" id="3.30.450.20">
    <property type="entry name" value="PAS domain"/>
    <property type="match status" value="1"/>
</dbReference>
<dbReference type="PANTHER" id="PTHR32089">
    <property type="entry name" value="METHYL-ACCEPTING CHEMOTAXIS PROTEIN MCPB"/>
    <property type="match status" value="1"/>
</dbReference>
<dbReference type="Pfam" id="PF17200">
    <property type="entry name" value="sCache_2"/>
    <property type="match status" value="1"/>
</dbReference>
<reference evidence="12 13" key="1">
    <citation type="journal article" date="2017" name="Front. Microbiol.">
        <title>Comparative Genomic Analysis of the Class Epsilonproteobacteria and Proposed Reclassification to Epsilonbacteraeota (phyl. nov.).</title>
        <authorList>
            <person name="Waite D.W."/>
            <person name="Vanwonterghem I."/>
            <person name="Rinke C."/>
            <person name="Parks D.H."/>
            <person name="Zhang Y."/>
            <person name="Takai K."/>
            <person name="Sievert S.M."/>
            <person name="Simon J."/>
            <person name="Campbell B.J."/>
            <person name="Hanson T.E."/>
            <person name="Woyke T."/>
            <person name="Klotz M.G."/>
            <person name="Hugenholtz P."/>
        </authorList>
    </citation>
    <scope>NUCLEOTIDE SEQUENCE [LARGE SCALE GENOMIC DNA]</scope>
    <source>
        <strain evidence="12">UBA12443</strain>
    </source>
</reference>
<comment type="caution">
    <text evidence="12">The sequence shown here is derived from an EMBL/GenBank/DDBJ whole genome shotgun (WGS) entry which is preliminary data.</text>
</comment>
<evidence type="ECO:0000256" key="2">
    <source>
        <dbReference type="ARBA" id="ARBA00022475"/>
    </source>
</evidence>
<keyword evidence="4 9" id="KW-1133">Transmembrane helix</keyword>
<dbReference type="SMART" id="SM01049">
    <property type="entry name" value="Cache_2"/>
    <property type="match status" value="1"/>
</dbReference>
<dbReference type="GO" id="GO:0005886">
    <property type="term" value="C:plasma membrane"/>
    <property type="evidence" value="ECO:0007669"/>
    <property type="project" value="UniProtKB-SubCell"/>
</dbReference>
<evidence type="ECO:0000259" key="11">
    <source>
        <dbReference type="PROSITE" id="PS50885"/>
    </source>
</evidence>
<dbReference type="PANTHER" id="PTHR32089:SF112">
    <property type="entry name" value="LYSOZYME-LIKE PROTEIN-RELATED"/>
    <property type="match status" value="1"/>
</dbReference>
<dbReference type="GO" id="GO:0004888">
    <property type="term" value="F:transmembrane signaling receptor activity"/>
    <property type="evidence" value="ECO:0007669"/>
    <property type="project" value="InterPro"/>
</dbReference>
<name>A0A2D3WCT8_9BACT</name>
<evidence type="ECO:0000256" key="9">
    <source>
        <dbReference type="SAM" id="Phobius"/>
    </source>
</evidence>
<protein>
    <recommendedName>
        <fullName evidence="14">Methyl-accepting chemotaxis sensory transducer with Cache sensor</fullName>
    </recommendedName>
</protein>
<dbReference type="RefSeq" id="WP_294894042.1">
    <property type="nucleotide sequence ID" value="NZ_DLUI01000141.1"/>
</dbReference>